<dbReference type="Proteomes" id="UP000240395">
    <property type="component" value="Segment"/>
</dbReference>
<gene>
    <name evidence="1" type="ORF">Cf1_00063</name>
</gene>
<proteinExistence type="predicted"/>
<sequence length="66" mass="7269">MAIKQVKFKRLKVNAGFTLSVADGTMAVKLSEKEYSILGATDISAEGKVCSIKADPKQLVWLIQLW</sequence>
<keyword evidence="2" id="KW-1185">Reference proteome</keyword>
<reference evidence="1 2" key="1">
    <citation type="submission" date="2017-10" db="EMBL/GenBank/DDBJ databases">
        <title>Antibacterial composition for extension of chilled fish shelf life and decreasing of risk of food-borne infections, bacteriophage strains for its preparation.</title>
        <authorList>
            <person name="Zulkarneev E.R."/>
            <person name="Aleshkin A.V."/>
            <person name="Rubalsky O.V."/>
            <person name="Kiseleva I.A."/>
            <person name="Rubalskii E.O."/>
            <person name="Lebedev S.N."/>
        </authorList>
    </citation>
    <scope>NUCLEOTIDE SEQUENCE [LARGE SCALE GENOMIC DNA]</scope>
</reference>
<name>A0A2H4YG69_9CAUD</name>
<dbReference type="EMBL" id="MG250484">
    <property type="protein sequence ID" value="AUE22936.1"/>
    <property type="molecule type" value="Genomic_DNA"/>
</dbReference>
<evidence type="ECO:0000313" key="1">
    <source>
        <dbReference type="EMBL" id="AUE22936.1"/>
    </source>
</evidence>
<accession>A0A2H4YG69</accession>
<protein>
    <submittedName>
        <fullName evidence="1">Uncharacterized protein</fullName>
    </submittedName>
</protein>
<evidence type="ECO:0000313" key="2">
    <source>
        <dbReference type="Proteomes" id="UP000240395"/>
    </source>
</evidence>
<organism evidence="1 2">
    <name type="scientific">Citrobacter phage CF1 ERZ-2017</name>
    <dbReference type="NCBI Taxonomy" id="2267236"/>
    <lineage>
        <taxon>Viruses</taxon>
        <taxon>Duplodnaviria</taxon>
        <taxon>Heunggongvirae</taxon>
        <taxon>Uroviricota</taxon>
        <taxon>Caudoviricetes</taxon>
        <taxon>Pantevenvirales</taxon>
        <taxon>Straboviridae</taxon>
        <taxon>Tevenvirinae</taxon>
        <taxon>Moonvirus</taxon>
        <taxon>Moonvirus cf1</taxon>
    </lineage>
</organism>